<keyword evidence="6" id="KW-1185">Reference proteome</keyword>
<dbReference type="PANTHER" id="PTHR15696">
    <property type="entry name" value="SMG-7 SUPPRESSOR WITH MORPHOLOGICAL EFFECT ON GENITALIA PROTEIN 7"/>
    <property type="match status" value="1"/>
</dbReference>
<keyword evidence="2" id="KW-0175">Coiled coil</keyword>
<protein>
    <recommendedName>
        <fullName evidence="1">Nonsense-mediated mRNA decay factor</fullName>
    </recommendedName>
</protein>
<dbReference type="EMBL" id="ML119061">
    <property type="protein sequence ID" value="ROT35436.1"/>
    <property type="molecule type" value="Genomic_DNA"/>
</dbReference>
<dbReference type="FunFam" id="1.25.40.10:FF:000202">
    <property type="entry name" value="Unplaced genomic scaffold supercont1.7, whole genome shotgun sequence"/>
    <property type="match status" value="1"/>
</dbReference>
<sequence length="853" mass="96732">MSHRPHPHSTTIPNHHHKDIPSSPATPTRTPAQFPPPTSPTPVADSAASPTTPTAGTLSGQADVSSVVPQPSRPQSRPASRHSLKRPSARHGNRMPSEPATPEDRSRQKGRGANRGSRAASRSNPKPSKSRHAEPSRGVLPHPSSVTSAAASLHDDTTRMLKQLETRHINLEQLVAEVKGIYAGLVMVESKCIEVDKVDANVSSTNKASSSSGDDPTAKANNTVQSAKLNNEQWQALIALHRTLLNEHHDFFLASQHPSASPPLKRLAAKYAMPARMWRHGIHSFLELLRHRLPASLEHMLTFIYLSYSMMALLLETVPAFEDTWIECLGDLGRYRMAIEDDNMVDREVWTGVSRRWYSRASDKAPTTGRLYHHLAILARPNGLQQLFYYAKSLCVPVPFSSARESIMTLLDPILSRQPTRLPQLDVHFIFAHGVLFSGKKESEFPSALEGFVDGLDIHIARTSRMWLEPGYYIAVANLCALLGYGEPTNLFMRTFKALRPEDSSQDQHPVKESDERLEKALELNCRTHRVVWGRFRDPSILAYLHVVMVFLDRVVRHSNLMAYMEKQFPWRLLSAQLNTLLDASDAALRFDQDDFPRPEKEAPRPLPEDYAMRGLLWVDNYLPLDWFTNEKTDDEERYFELPSMMDARRVRCLWLGRRIARQGKWLLYDAETRQFSVPPEYEEDVDEMTYFAAQGEVLTPSDVPEGGNSMTGRLETLGEAMDMDMVCNLQTRRNAKAKKRLHFANGFLLSRFSLNLIPLRPRPSQSRDPSRPIPSDPSLFAFHVARTRRPIRNIRIHEQGNQLLRLMEYRSSLLEAWKRIYAEYGQGLKFNVLPSGSDALRSQFGFLEEKIF</sequence>
<dbReference type="Proteomes" id="UP000272025">
    <property type="component" value="Unassembled WGS sequence"/>
</dbReference>
<feature type="compositionally biased region" description="Low complexity" evidence="3">
    <location>
        <begin position="114"/>
        <end position="124"/>
    </location>
</feature>
<dbReference type="OrthoDB" id="2017974at2759"/>
<dbReference type="RefSeq" id="XP_028463242.1">
    <property type="nucleotide sequence ID" value="XM_028614545.1"/>
</dbReference>
<feature type="compositionally biased region" description="Low complexity" evidence="3">
    <location>
        <begin position="21"/>
        <end position="32"/>
    </location>
</feature>
<dbReference type="GO" id="GO:0042162">
    <property type="term" value="F:telomeric DNA binding"/>
    <property type="evidence" value="ECO:0007669"/>
    <property type="project" value="TreeGrafter"/>
</dbReference>
<comment type="function">
    <text evidence="1">Plays a role in nonsense-mediated mRNA decay.</text>
</comment>
<dbReference type="PANTHER" id="PTHR15696:SF0">
    <property type="entry name" value="TELOMERASE-BINDING PROTEIN EST1A"/>
    <property type="match status" value="1"/>
</dbReference>
<feature type="compositionally biased region" description="Low complexity" evidence="3">
    <location>
        <begin position="41"/>
        <end position="78"/>
    </location>
</feature>
<dbReference type="GO" id="GO:0005697">
    <property type="term" value="C:telomerase holoenzyme complex"/>
    <property type="evidence" value="ECO:0007669"/>
    <property type="project" value="TreeGrafter"/>
</dbReference>
<name>A0A3N2PM72_SODAK</name>
<feature type="coiled-coil region" evidence="2">
    <location>
        <begin position="154"/>
        <end position="181"/>
    </location>
</feature>
<feature type="compositionally biased region" description="Basic residues" evidence="3">
    <location>
        <begin position="79"/>
        <end position="93"/>
    </location>
</feature>
<evidence type="ECO:0000313" key="6">
    <source>
        <dbReference type="Proteomes" id="UP000272025"/>
    </source>
</evidence>
<dbReference type="InterPro" id="IPR045153">
    <property type="entry name" value="Est1/Ebs1-like"/>
</dbReference>
<dbReference type="GO" id="GO:0000184">
    <property type="term" value="P:nuclear-transcribed mRNA catabolic process, nonsense-mediated decay"/>
    <property type="evidence" value="ECO:0007669"/>
    <property type="project" value="UniProtKB-KW"/>
</dbReference>
<evidence type="ECO:0000313" key="5">
    <source>
        <dbReference type="EMBL" id="ROT35436.1"/>
    </source>
</evidence>
<evidence type="ECO:0000256" key="3">
    <source>
        <dbReference type="SAM" id="MobiDB-lite"/>
    </source>
</evidence>
<evidence type="ECO:0000259" key="4">
    <source>
        <dbReference type="Pfam" id="PF10373"/>
    </source>
</evidence>
<feature type="region of interest" description="Disordered" evidence="3">
    <location>
        <begin position="1"/>
        <end position="153"/>
    </location>
</feature>
<dbReference type="InterPro" id="IPR018834">
    <property type="entry name" value="DNA/RNA-bd_Est1-type"/>
</dbReference>
<keyword evidence="1" id="KW-0539">Nucleus</keyword>
<dbReference type="STRING" id="1314773.A0A3N2PM72"/>
<feature type="domain" description="DNA/RNA-binding" evidence="4">
    <location>
        <begin position="354"/>
        <end position="417"/>
    </location>
</feature>
<dbReference type="Pfam" id="PF10373">
    <property type="entry name" value="EST1_DNA_bind"/>
    <property type="match status" value="1"/>
</dbReference>
<evidence type="ECO:0000256" key="2">
    <source>
        <dbReference type="SAM" id="Coils"/>
    </source>
</evidence>
<organism evidence="5 6">
    <name type="scientific">Sodiomyces alkalinus (strain CBS 110278 / VKM F-3762 / F11)</name>
    <name type="common">Alkaliphilic filamentous fungus</name>
    <dbReference type="NCBI Taxonomy" id="1314773"/>
    <lineage>
        <taxon>Eukaryota</taxon>
        <taxon>Fungi</taxon>
        <taxon>Dikarya</taxon>
        <taxon>Ascomycota</taxon>
        <taxon>Pezizomycotina</taxon>
        <taxon>Sordariomycetes</taxon>
        <taxon>Hypocreomycetidae</taxon>
        <taxon>Glomerellales</taxon>
        <taxon>Plectosphaerellaceae</taxon>
        <taxon>Sodiomyces</taxon>
    </lineage>
</organism>
<dbReference type="AlphaFoldDB" id="A0A3N2PM72"/>
<reference evidence="5 6" key="1">
    <citation type="journal article" date="2018" name="Mol. Ecol.">
        <title>The obligate alkalophilic soda-lake fungus Sodiomyces alkalinus has shifted to a protein diet.</title>
        <authorList>
            <person name="Grum-Grzhimaylo A.A."/>
            <person name="Falkoski D.L."/>
            <person name="van den Heuvel J."/>
            <person name="Valero-Jimenez C.A."/>
            <person name="Min B."/>
            <person name="Choi I.G."/>
            <person name="Lipzen A."/>
            <person name="Daum C.G."/>
            <person name="Aanen D.K."/>
            <person name="Tsang A."/>
            <person name="Henrissat B."/>
            <person name="Bilanenko E.N."/>
            <person name="de Vries R.P."/>
            <person name="van Kan J.A.L."/>
            <person name="Grigoriev I.V."/>
            <person name="Debets A.J.M."/>
        </authorList>
    </citation>
    <scope>NUCLEOTIDE SEQUENCE [LARGE SCALE GENOMIC DNA]</scope>
    <source>
        <strain evidence="5 6">F11</strain>
    </source>
</reference>
<dbReference type="GeneID" id="39583023"/>
<dbReference type="InterPro" id="IPR011990">
    <property type="entry name" value="TPR-like_helical_dom_sf"/>
</dbReference>
<proteinExistence type="predicted"/>
<dbReference type="Gene3D" id="1.25.40.10">
    <property type="entry name" value="Tetratricopeptide repeat domain"/>
    <property type="match status" value="1"/>
</dbReference>
<comment type="subcellular location">
    <subcellularLocation>
        <location evidence="1">Nucleus</location>
    </subcellularLocation>
</comment>
<keyword evidence="1" id="KW-0866">Nonsense-mediated mRNA decay</keyword>
<gene>
    <name evidence="5" type="ORF">SODALDRAFT_363262</name>
</gene>
<dbReference type="SUPFAM" id="SSF48452">
    <property type="entry name" value="TPR-like"/>
    <property type="match status" value="1"/>
</dbReference>
<dbReference type="GO" id="GO:0070034">
    <property type="term" value="F:telomerase RNA binding"/>
    <property type="evidence" value="ECO:0007669"/>
    <property type="project" value="TreeGrafter"/>
</dbReference>
<accession>A0A3N2PM72</accession>
<evidence type="ECO:0000256" key="1">
    <source>
        <dbReference type="RuleBase" id="RU369098"/>
    </source>
</evidence>